<dbReference type="SMART" id="SM00393">
    <property type="entry name" value="R3H"/>
    <property type="match status" value="1"/>
</dbReference>
<dbReference type="PROSITE" id="PS51061">
    <property type="entry name" value="R3H"/>
    <property type="match status" value="1"/>
</dbReference>
<keyword evidence="5" id="KW-1185">Reference proteome</keyword>
<feature type="region of interest" description="Disordered" evidence="2">
    <location>
        <begin position="136"/>
        <end position="155"/>
    </location>
</feature>
<gene>
    <name evidence="4" type="ORF">Pcinc_034466</name>
</gene>
<dbReference type="InterPro" id="IPR001374">
    <property type="entry name" value="R3H_dom"/>
</dbReference>
<dbReference type="Gene3D" id="3.30.1370.50">
    <property type="entry name" value="R3H-like domain"/>
    <property type="match status" value="1"/>
</dbReference>
<evidence type="ECO:0000313" key="4">
    <source>
        <dbReference type="EMBL" id="KAK3859422.1"/>
    </source>
</evidence>
<feature type="coiled-coil region" evidence="1">
    <location>
        <begin position="18"/>
        <end position="45"/>
    </location>
</feature>
<dbReference type="SUPFAM" id="SSF82708">
    <property type="entry name" value="R3H domain"/>
    <property type="match status" value="1"/>
</dbReference>
<feature type="compositionally biased region" description="Basic and acidic residues" evidence="2">
    <location>
        <begin position="136"/>
        <end position="153"/>
    </location>
</feature>
<dbReference type="EMBL" id="JAWQEG010005031">
    <property type="protein sequence ID" value="KAK3859422.1"/>
    <property type="molecule type" value="Genomic_DNA"/>
</dbReference>
<dbReference type="Proteomes" id="UP001286313">
    <property type="component" value="Unassembled WGS sequence"/>
</dbReference>
<feature type="region of interest" description="Disordered" evidence="2">
    <location>
        <begin position="210"/>
        <end position="247"/>
    </location>
</feature>
<name>A0AAE1EQ76_PETCI</name>
<evidence type="ECO:0000256" key="1">
    <source>
        <dbReference type="SAM" id="Coils"/>
    </source>
</evidence>
<feature type="domain" description="R3H" evidence="3">
    <location>
        <begin position="44"/>
        <end position="107"/>
    </location>
</feature>
<dbReference type="Pfam" id="PF01424">
    <property type="entry name" value="R3H"/>
    <property type="match status" value="1"/>
</dbReference>
<sequence>MDLLDSIMSKMDKPPIVNDKQKKMLKEQQKAVEEARNKERERLNQFRKHIEQRITRFIQNVSLMKKKFEPMDRVARNIVRDVADIAGLTTYAFGTEDVDRHVMVFKKEYPLTEEELDAYKNGEEWDPEKAKETAFLKEKQQQEDKARAEELKKKPGSSKFIEKYERLVGKETGKESARILEVNKQFGFVRSELKKDKRTIEETLADIRAKKMKKEQEGVDEDETNEWGGSSTSAGPSTGKGSSSEAI</sequence>
<evidence type="ECO:0000259" key="3">
    <source>
        <dbReference type="PROSITE" id="PS51061"/>
    </source>
</evidence>
<dbReference type="InterPro" id="IPR017330">
    <property type="entry name" value="SPAG7"/>
</dbReference>
<comment type="caution">
    <text evidence="4">The sequence shown here is derived from an EMBL/GenBank/DDBJ whole genome shotgun (WGS) entry which is preliminary data.</text>
</comment>
<evidence type="ECO:0000256" key="2">
    <source>
        <dbReference type="SAM" id="MobiDB-lite"/>
    </source>
</evidence>
<dbReference type="InterPro" id="IPR036867">
    <property type="entry name" value="R3H_dom_sf"/>
</dbReference>
<dbReference type="PANTHER" id="PTHR13498:SF3">
    <property type="entry name" value="SPERM-ASSOCIATED ANTIGEN 7"/>
    <property type="match status" value="1"/>
</dbReference>
<organism evidence="4 5">
    <name type="scientific">Petrolisthes cinctipes</name>
    <name type="common">Flat porcelain crab</name>
    <dbReference type="NCBI Taxonomy" id="88211"/>
    <lineage>
        <taxon>Eukaryota</taxon>
        <taxon>Metazoa</taxon>
        <taxon>Ecdysozoa</taxon>
        <taxon>Arthropoda</taxon>
        <taxon>Crustacea</taxon>
        <taxon>Multicrustacea</taxon>
        <taxon>Malacostraca</taxon>
        <taxon>Eumalacostraca</taxon>
        <taxon>Eucarida</taxon>
        <taxon>Decapoda</taxon>
        <taxon>Pleocyemata</taxon>
        <taxon>Anomura</taxon>
        <taxon>Galatheoidea</taxon>
        <taxon>Porcellanidae</taxon>
        <taxon>Petrolisthes</taxon>
    </lineage>
</organism>
<protein>
    <recommendedName>
        <fullName evidence="3">R3H domain-containing protein</fullName>
    </recommendedName>
</protein>
<dbReference type="PANTHER" id="PTHR13498">
    <property type="entry name" value="SPERM ASSOCIATED ANTIGEN 7"/>
    <property type="match status" value="1"/>
</dbReference>
<keyword evidence="1" id="KW-0175">Coiled coil</keyword>
<reference evidence="4" key="1">
    <citation type="submission" date="2023-10" db="EMBL/GenBank/DDBJ databases">
        <title>Genome assemblies of two species of porcelain crab, Petrolisthes cinctipes and Petrolisthes manimaculis (Anomura: Porcellanidae).</title>
        <authorList>
            <person name="Angst P."/>
        </authorList>
    </citation>
    <scope>NUCLEOTIDE SEQUENCE</scope>
    <source>
        <strain evidence="4">PB745_01</strain>
        <tissue evidence="4">Gill</tissue>
    </source>
</reference>
<proteinExistence type="predicted"/>
<dbReference type="GO" id="GO:0003676">
    <property type="term" value="F:nucleic acid binding"/>
    <property type="evidence" value="ECO:0007669"/>
    <property type="project" value="UniProtKB-UniRule"/>
</dbReference>
<feature type="compositionally biased region" description="Low complexity" evidence="2">
    <location>
        <begin position="228"/>
        <end position="247"/>
    </location>
</feature>
<dbReference type="AlphaFoldDB" id="A0AAE1EQ76"/>
<evidence type="ECO:0000313" key="5">
    <source>
        <dbReference type="Proteomes" id="UP001286313"/>
    </source>
</evidence>
<accession>A0AAE1EQ76</accession>